<evidence type="ECO:0000256" key="3">
    <source>
        <dbReference type="ARBA" id="ARBA00004370"/>
    </source>
</evidence>
<dbReference type="Gene3D" id="3.40.50.1820">
    <property type="entry name" value="alpha/beta hydrolase"/>
    <property type="match status" value="1"/>
</dbReference>
<name>A0AAV9NWP3_9PEZI</name>
<evidence type="ECO:0000256" key="5">
    <source>
        <dbReference type="ARBA" id="ARBA00023128"/>
    </source>
</evidence>
<comment type="subcellular location">
    <subcellularLocation>
        <location evidence="2">Endoplasmic reticulum</location>
    </subcellularLocation>
    <subcellularLocation>
        <location evidence="3">Membrane</location>
    </subcellularLocation>
    <subcellularLocation>
        <location evidence="1">Mitochondrion</location>
    </subcellularLocation>
</comment>
<gene>
    <name evidence="7" type="ORF">LTR77_011180</name>
</gene>
<reference evidence="7 8" key="1">
    <citation type="submission" date="2023-08" db="EMBL/GenBank/DDBJ databases">
        <title>Black Yeasts Isolated from many extreme environments.</title>
        <authorList>
            <person name="Coleine C."/>
            <person name="Stajich J.E."/>
            <person name="Selbmann L."/>
        </authorList>
    </citation>
    <scope>NUCLEOTIDE SEQUENCE [LARGE SCALE GENOMIC DNA]</scope>
    <source>
        <strain evidence="7 8">CCFEE 5935</strain>
    </source>
</reference>
<dbReference type="Proteomes" id="UP001337655">
    <property type="component" value="Unassembled WGS sequence"/>
</dbReference>
<comment type="caution">
    <text evidence="7">The sequence shown here is derived from an EMBL/GenBank/DDBJ whole genome shotgun (WGS) entry which is preliminary data.</text>
</comment>
<organism evidence="7 8">
    <name type="scientific">Saxophila tyrrhenica</name>
    <dbReference type="NCBI Taxonomy" id="1690608"/>
    <lineage>
        <taxon>Eukaryota</taxon>
        <taxon>Fungi</taxon>
        <taxon>Dikarya</taxon>
        <taxon>Ascomycota</taxon>
        <taxon>Pezizomycotina</taxon>
        <taxon>Dothideomycetes</taxon>
        <taxon>Dothideomycetidae</taxon>
        <taxon>Mycosphaerellales</taxon>
        <taxon>Extremaceae</taxon>
        <taxon>Saxophila</taxon>
    </lineage>
</organism>
<keyword evidence="8" id="KW-1185">Reference proteome</keyword>
<evidence type="ECO:0000313" key="8">
    <source>
        <dbReference type="Proteomes" id="UP001337655"/>
    </source>
</evidence>
<dbReference type="RefSeq" id="XP_064653440.1">
    <property type="nucleotide sequence ID" value="XM_064808391.1"/>
</dbReference>
<dbReference type="GO" id="GO:0005783">
    <property type="term" value="C:endoplasmic reticulum"/>
    <property type="evidence" value="ECO:0007669"/>
    <property type="project" value="UniProtKB-SubCell"/>
</dbReference>
<dbReference type="PANTHER" id="PTHR48182:SF2">
    <property type="entry name" value="PROTEIN SERAC1"/>
    <property type="match status" value="1"/>
</dbReference>
<dbReference type="GeneID" id="89932499"/>
<dbReference type="EMBL" id="JAVRRT010000034">
    <property type="protein sequence ID" value="KAK5162808.1"/>
    <property type="molecule type" value="Genomic_DNA"/>
</dbReference>
<dbReference type="GO" id="GO:0005739">
    <property type="term" value="C:mitochondrion"/>
    <property type="evidence" value="ECO:0007669"/>
    <property type="project" value="UniProtKB-SubCell"/>
</dbReference>
<evidence type="ECO:0008006" key="9">
    <source>
        <dbReference type="Google" id="ProtNLM"/>
    </source>
</evidence>
<dbReference type="AlphaFoldDB" id="A0AAV9NWP3"/>
<evidence type="ECO:0000256" key="4">
    <source>
        <dbReference type="ARBA" id="ARBA00022824"/>
    </source>
</evidence>
<keyword evidence="5" id="KW-0496">Mitochondrion</keyword>
<proteinExistence type="predicted"/>
<evidence type="ECO:0000256" key="6">
    <source>
        <dbReference type="ARBA" id="ARBA00023136"/>
    </source>
</evidence>
<dbReference type="PANTHER" id="PTHR48182">
    <property type="entry name" value="PROTEIN SERAC1"/>
    <property type="match status" value="1"/>
</dbReference>
<evidence type="ECO:0000256" key="2">
    <source>
        <dbReference type="ARBA" id="ARBA00004240"/>
    </source>
</evidence>
<evidence type="ECO:0000256" key="1">
    <source>
        <dbReference type="ARBA" id="ARBA00004173"/>
    </source>
</evidence>
<dbReference type="InterPro" id="IPR029058">
    <property type="entry name" value="AB_hydrolase_fold"/>
</dbReference>
<accession>A0AAV9NWP3</accession>
<dbReference type="SUPFAM" id="SSF53474">
    <property type="entry name" value="alpha/beta-Hydrolases"/>
    <property type="match status" value="1"/>
</dbReference>
<evidence type="ECO:0000313" key="7">
    <source>
        <dbReference type="EMBL" id="KAK5162808.1"/>
    </source>
</evidence>
<dbReference type="InterPro" id="IPR052374">
    <property type="entry name" value="SERAC1"/>
</dbReference>
<keyword evidence="4" id="KW-0256">Endoplasmic reticulum</keyword>
<dbReference type="GO" id="GO:0016020">
    <property type="term" value="C:membrane"/>
    <property type="evidence" value="ECO:0007669"/>
    <property type="project" value="UniProtKB-SubCell"/>
</dbReference>
<protein>
    <recommendedName>
        <fullName evidence="9">DUF676 domain-containing protein</fullName>
    </recommendedName>
</protein>
<keyword evidence="6" id="KW-0472">Membrane</keyword>
<sequence length="248" mass="27344">MSLHGTYLNAQQGSRPLFFVTHSLGGLVVEDMLLGAKNSAEEHHRLVLESTRGICFMGTPHCGSQIADWAKVCTSVVKLVKRLNESLITVLQPESEVLARVQQDFHTMLRARNDAGKHKIRITCFFEDLDTPGVGAVVPKHSAILPAYSPFSVPAGHSGMTKFSDAQAVGYERVSNELWIWNRDLRVIVPSVSATPVFGQSTNSQEQPQLLLAQREHQPAGNFYQGSMTNVDQVFQGSTIGTFHFSRP</sequence>